<dbReference type="Proteomes" id="UP000242175">
    <property type="component" value="Chromosome large"/>
</dbReference>
<evidence type="ECO:0000313" key="3">
    <source>
        <dbReference type="Proteomes" id="UP000242175"/>
    </source>
</evidence>
<dbReference type="RefSeq" id="WP_089073004.1">
    <property type="nucleotide sequence ID" value="NZ_CP022355.1"/>
</dbReference>
<feature type="domain" description="YrdC-like" evidence="1">
    <location>
        <begin position="13"/>
        <end position="40"/>
    </location>
</feature>
<dbReference type="OrthoDB" id="9814580at2"/>
<sequence>MLSTDITEIKNHLESGNIIIYPTETVYGIGCDPSNDKALKLSWI</sequence>
<keyword evidence="3" id="KW-1185">Reference proteome</keyword>
<name>A0A220VCM8_9GAMM</name>
<evidence type="ECO:0000313" key="2">
    <source>
        <dbReference type="EMBL" id="ASK78095.1"/>
    </source>
</evidence>
<organism evidence="2 3">
    <name type="scientific">Paraphotobacterium marinum</name>
    <dbReference type="NCBI Taxonomy" id="1755811"/>
    <lineage>
        <taxon>Bacteria</taxon>
        <taxon>Pseudomonadati</taxon>
        <taxon>Pseudomonadota</taxon>
        <taxon>Gammaproteobacteria</taxon>
        <taxon>Vibrionales</taxon>
        <taxon>Vibrionaceae</taxon>
        <taxon>Paraphotobacterium</taxon>
    </lineage>
</organism>
<gene>
    <name evidence="2" type="ORF">CF386_03110</name>
</gene>
<proteinExistence type="predicted"/>
<evidence type="ECO:0000259" key="1">
    <source>
        <dbReference type="Pfam" id="PF01300"/>
    </source>
</evidence>
<dbReference type="SUPFAM" id="SSF55821">
    <property type="entry name" value="YrdC/RibB"/>
    <property type="match status" value="1"/>
</dbReference>
<dbReference type="Gene3D" id="3.90.870.10">
    <property type="entry name" value="DHBP synthase"/>
    <property type="match status" value="1"/>
</dbReference>
<dbReference type="GO" id="GO:0003725">
    <property type="term" value="F:double-stranded RNA binding"/>
    <property type="evidence" value="ECO:0007669"/>
    <property type="project" value="InterPro"/>
</dbReference>
<dbReference type="AlphaFoldDB" id="A0A220VCM8"/>
<accession>A0A220VCM8</accession>
<dbReference type="EMBL" id="CP022355">
    <property type="protein sequence ID" value="ASK78095.1"/>
    <property type="molecule type" value="Genomic_DNA"/>
</dbReference>
<dbReference type="KEGG" id="pmai:CF386_03110"/>
<dbReference type="InterPro" id="IPR017945">
    <property type="entry name" value="DHBP_synth_RibB-like_a/b_dom"/>
</dbReference>
<protein>
    <recommendedName>
        <fullName evidence="1">YrdC-like domain-containing protein</fullName>
    </recommendedName>
</protein>
<dbReference type="InterPro" id="IPR006070">
    <property type="entry name" value="Sua5-like_dom"/>
</dbReference>
<reference evidence="2 3" key="1">
    <citation type="journal article" date="2016" name="Int. J. Syst. Evol. Microbiol.">
        <title>Paraphotobacterium marinum gen. nov., sp. nov., a member of the family Vibrionaceae, isolated from surface seawater.</title>
        <authorList>
            <person name="Huang Z."/>
            <person name="Dong C."/>
            <person name="Shao Z."/>
        </authorList>
    </citation>
    <scope>NUCLEOTIDE SEQUENCE [LARGE SCALE GENOMIC DNA]</scope>
    <source>
        <strain evidence="2 3">NSCS20N07D</strain>
    </source>
</reference>
<dbReference type="Pfam" id="PF01300">
    <property type="entry name" value="Sua5_yciO_yrdC"/>
    <property type="match status" value="1"/>
</dbReference>